<feature type="chain" id="PRO_5044833767" evidence="1">
    <location>
        <begin position="25"/>
        <end position="73"/>
    </location>
</feature>
<keyword evidence="3" id="KW-1185">Reference proteome</keyword>
<reference evidence="2 3" key="1">
    <citation type="submission" date="2024-11" db="EMBL/GenBank/DDBJ databases">
        <title>A near-complete genome assembly of Cinchona calisaya.</title>
        <authorList>
            <person name="Lian D.C."/>
            <person name="Zhao X.W."/>
            <person name="Wei L."/>
        </authorList>
    </citation>
    <scope>NUCLEOTIDE SEQUENCE [LARGE SCALE GENOMIC DNA]</scope>
    <source>
        <tissue evidence="2">Nenye</tissue>
    </source>
</reference>
<comment type="caution">
    <text evidence="2">The sequence shown here is derived from an EMBL/GenBank/DDBJ whole genome shotgun (WGS) entry which is preliminary data.</text>
</comment>
<keyword evidence="1" id="KW-0732">Signal</keyword>
<feature type="signal peptide" evidence="1">
    <location>
        <begin position="1"/>
        <end position="24"/>
    </location>
</feature>
<accession>A0ABD2ZSL3</accession>
<evidence type="ECO:0000256" key="1">
    <source>
        <dbReference type="SAM" id="SignalP"/>
    </source>
</evidence>
<evidence type="ECO:0000313" key="3">
    <source>
        <dbReference type="Proteomes" id="UP001630127"/>
    </source>
</evidence>
<dbReference type="AlphaFoldDB" id="A0ABD2ZSL3"/>
<evidence type="ECO:0000313" key="2">
    <source>
        <dbReference type="EMBL" id="KAL3522421.1"/>
    </source>
</evidence>
<protein>
    <submittedName>
        <fullName evidence="2">Uncharacterized protein</fullName>
    </submittedName>
</protein>
<name>A0ABD2ZSL3_9GENT</name>
<dbReference type="Proteomes" id="UP001630127">
    <property type="component" value="Unassembled WGS sequence"/>
</dbReference>
<organism evidence="2 3">
    <name type="scientific">Cinchona calisaya</name>
    <dbReference type="NCBI Taxonomy" id="153742"/>
    <lineage>
        <taxon>Eukaryota</taxon>
        <taxon>Viridiplantae</taxon>
        <taxon>Streptophyta</taxon>
        <taxon>Embryophyta</taxon>
        <taxon>Tracheophyta</taxon>
        <taxon>Spermatophyta</taxon>
        <taxon>Magnoliopsida</taxon>
        <taxon>eudicotyledons</taxon>
        <taxon>Gunneridae</taxon>
        <taxon>Pentapetalae</taxon>
        <taxon>asterids</taxon>
        <taxon>lamiids</taxon>
        <taxon>Gentianales</taxon>
        <taxon>Rubiaceae</taxon>
        <taxon>Cinchonoideae</taxon>
        <taxon>Cinchoneae</taxon>
        <taxon>Cinchona</taxon>
    </lineage>
</organism>
<proteinExistence type="predicted"/>
<gene>
    <name evidence="2" type="ORF">ACH5RR_015255</name>
</gene>
<sequence>MKMASLKFFVCLVLLLLSSGISDGRPLKPISIAREALQAQFERVKMNEINYEWPERVAPAGPDPHHHFDNHNE</sequence>
<dbReference type="EMBL" id="JBJUIK010000007">
    <property type="protein sequence ID" value="KAL3522421.1"/>
    <property type="molecule type" value="Genomic_DNA"/>
</dbReference>